<evidence type="ECO:0000259" key="1">
    <source>
        <dbReference type="Pfam" id="PF14021"/>
    </source>
</evidence>
<accession>A0A1V2H7Q8</accession>
<dbReference type="OrthoDB" id="6636741at2"/>
<dbReference type="Proteomes" id="UP000188879">
    <property type="component" value="Unassembled WGS sequence"/>
</dbReference>
<dbReference type="InterPro" id="IPR053024">
    <property type="entry name" value="Fungal_surface_NADase"/>
</dbReference>
<proteinExistence type="predicted"/>
<name>A0A1V2H7Q8_9PROT</name>
<sequence length="157" mass="16444">MGGIDRWCGVAALCGLLAGCAPPTHPMPPDARPGLGAEWVQADGYRWPPRYGFAEVEGFIVLPPGVLLDRFGPERGNFFSPKGAAFAARALPRACRDQPYAVYRVAAPLVVRIGTAAPWFGETGGAIQIMTDASAAQLVADGALQRLPAEPAQCGSP</sequence>
<keyword evidence="3" id="KW-1185">Reference proteome</keyword>
<dbReference type="PANTHER" id="PTHR42059">
    <property type="entry name" value="TNT DOMAIN-CONTAINING PROTEIN"/>
    <property type="match status" value="1"/>
</dbReference>
<dbReference type="PROSITE" id="PS51257">
    <property type="entry name" value="PROKAR_LIPOPROTEIN"/>
    <property type="match status" value="1"/>
</dbReference>
<dbReference type="RefSeq" id="WP_076956073.1">
    <property type="nucleotide sequence ID" value="NZ_MLCO01000025.1"/>
</dbReference>
<comment type="caution">
    <text evidence="2">The sequence shown here is derived from an EMBL/GenBank/DDBJ whole genome shotgun (WGS) entry which is preliminary data.</text>
</comment>
<gene>
    <name evidence="2" type="ORF">BKE38_03890</name>
</gene>
<dbReference type="PANTHER" id="PTHR42059:SF1">
    <property type="entry name" value="TNT DOMAIN-CONTAINING PROTEIN"/>
    <property type="match status" value="1"/>
</dbReference>
<evidence type="ECO:0000313" key="2">
    <source>
        <dbReference type="EMBL" id="ONG57864.1"/>
    </source>
</evidence>
<organism evidence="2 3">
    <name type="scientific">Teichococcus deserti</name>
    <dbReference type="NCBI Taxonomy" id="1817963"/>
    <lineage>
        <taxon>Bacteria</taxon>
        <taxon>Pseudomonadati</taxon>
        <taxon>Pseudomonadota</taxon>
        <taxon>Alphaproteobacteria</taxon>
        <taxon>Acetobacterales</taxon>
        <taxon>Roseomonadaceae</taxon>
        <taxon>Roseomonas</taxon>
    </lineage>
</organism>
<evidence type="ECO:0000313" key="3">
    <source>
        <dbReference type="Proteomes" id="UP000188879"/>
    </source>
</evidence>
<dbReference type="Pfam" id="PF14021">
    <property type="entry name" value="TNT"/>
    <property type="match status" value="1"/>
</dbReference>
<protein>
    <recommendedName>
        <fullName evidence="1">TNT domain-containing protein</fullName>
    </recommendedName>
</protein>
<dbReference type="EMBL" id="MLCO01000025">
    <property type="protein sequence ID" value="ONG57864.1"/>
    <property type="molecule type" value="Genomic_DNA"/>
</dbReference>
<reference evidence="2 3" key="1">
    <citation type="submission" date="2016-10" db="EMBL/GenBank/DDBJ databases">
        <title>Draft Genome sequence of Roseomonas sp. strain M3.</title>
        <authorList>
            <person name="Subhash Y."/>
            <person name="Lee S."/>
        </authorList>
    </citation>
    <scope>NUCLEOTIDE SEQUENCE [LARGE SCALE GENOMIC DNA]</scope>
    <source>
        <strain evidence="2 3">M3</strain>
    </source>
</reference>
<dbReference type="InterPro" id="IPR025331">
    <property type="entry name" value="TNT"/>
</dbReference>
<dbReference type="GO" id="GO:0050135">
    <property type="term" value="F:NADP+ nucleosidase activity"/>
    <property type="evidence" value="ECO:0007669"/>
    <property type="project" value="InterPro"/>
</dbReference>
<feature type="domain" description="TNT" evidence="1">
    <location>
        <begin position="62"/>
        <end position="146"/>
    </location>
</feature>
<dbReference type="AlphaFoldDB" id="A0A1V2H7Q8"/>